<name>A0A077M0I4_9MICO</name>
<dbReference type="InterPro" id="IPR005828">
    <property type="entry name" value="MFS_sugar_transport-like"/>
</dbReference>
<dbReference type="GO" id="GO:0005886">
    <property type="term" value="C:plasma membrane"/>
    <property type="evidence" value="ECO:0007669"/>
    <property type="project" value="UniProtKB-SubCell"/>
</dbReference>
<organism evidence="7 8">
    <name type="scientific">Nostocoides japonicum T1-X7</name>
    <dbReference type="NCBI Taxonomy" id="1194083"/>
    <lineage>
        <taxon>Bacteria</taxon>
        <taxon>Bacillati</taxon>
        <taxon>Actinomycetota</taxon>
        <taxon>Actinomycetes</taxon>
        <taxon>Micrococcales</taxon>
        <taxon>Intrasporangiaceae</taxon>
        <taxon>Nostocoides</taxon>
    </lineage>
</organism>
<feature type="transmembrane region" description="Helical" evidence="5">
    <location>
        <begin position="154"/>
        <end position="171"/>
    </location>
</feature>
<feature type="domain" description="Major facilitator superfamily (MFS) profile" evidence="6">
    <location>
        <begin position="21"/>
        <end position="411"/>
    </location>
</feature>
<evidence type="ECO:0000313" key="7">
    <source>
        <dbReference type="EMBL" id="CCH77694.1"/>
    </source>
</evidence>
<dbReference type="Proteomes" id="UP000035721">
    <property type="component" value="Unassembled WGS sequence"/>
</dbReference>
<dbReference type="Pfam" id="PF00083">
    <property type="entry name" value="Sugar_tr"/>
    <property type="match status" value="1"/>
</dbReference>
<dbReference type="PANTHER" id="PTHR23508:SF10">
    <property type="entry name" value="CARBOXYLIC ACID TRANSPORTER PROTEIN HOMOLOG"/>
    <property type="match status" value="1"/>
</dbReference>
<keyword evidence="4 5" id="KW-0472">Membrane</keyword>
<dbReference type="EMBL" id="CAJB01000130">
    <property type="protein sequence ID" value="CCH77694.1"/>
    <property type="molecule type" value="Genomic_DNA"/>
</dbReference>
<feature type="transmembrane region" description="Helical" evidence="5">
    <location>
        <begin position="387"/>
        <end position="406"/>
    </location>
</feature>
<dbReference type="CDD" id="cd17316">
    <property type="entry name" value="MFS_SV2_like"/>
    <property type="match status" value="1"/>
</dbReference>
<feature type="transmembrane region" description="Helical" evidence="5">
    <location>
        <begin position="86"/>
        <end position="106"/>
    </location>
</feature>
<dbReference type="AlphaFoldDB" id="A0A077M0I4"/>
<dbReference type="Pfam" id="PF07690">
    <property type="entry name" value="MFS_1"/>
    <property type="match status" value="1"/>
</dbReference>
<dbReference type="InterPro" id="IPR020846">
    <property type="entry name" value="MFS_dom"/>
</dbReference>
<dbReference type="PANTHER" id="PTHR23508">
    <property type="entry name" value="CARBOXYLIC ACID TRANSPORTER PROTEIN HOMOLOG"/>
    <property type="match status" value="1"/>
</dbReference>
<feature type="transmembrane region" description="Helical" evidence="5">
    <location>
        <begin position="263"/>
        <end position="287"/>
    </location>
</feature>
<dbReference type="Gene3D" id="1.20.1250.20">
    <property type="entry name" value="MFS general substrate transporter like domains"/>
    <property type="match status" value="2"/>
</dbReference>
<keyword evidence="3 5" id="KW-1133">Transmembrane helix</keyword>
<keyword evidence="2 5" id="KW-0812">Transmembrane</keyword>
<feature type="transmembrane region" description="Helical" evidence="5">
    <location>
        <begin position="299"/>
        <end position="316"/>
    </location>
</feature>
<dbReference type="STRING" id="1194083.BN12_2150005"/>
<feature type="transmembrane region" description="Helical" evidence="5">
    <location>
        <begin position="225"/>
        <end position="243"/>
    </location>
</feature>
<dbReference type="PROSITE" id="PS00216">
    <property type="entry name" value="SUGAR_TRANSPORT_1"/>
    <property type="match status" value="1"/>
</dbReference>
<sequence length="433" mass="47256">MSDTSSQEPRTTRLTRDQRNAFVAAFLGWTMDAFDYFLVVLVYADIAKEFGVSLERMAFVTTVTLVMRPVGAMIFGLWADRVGRRIPLMVDVSFYSVVGFLCAFAPNFTVLLVLRLLYGIGMGGEWGLGAALAMEKVPTKRRGFFSGLLQEGYAVGYLLASVAYLLVVSLGGLSWRWLFALSIVPAMITLVVRTRVEESEVWVASRDRRRQTRTSFRTIFGNPAIWRRFVFLVLLMTAFNWMSHGTQDVYPTFLKATEDQGIGLAKGAATWVVIGYNIGAIIGGLAVGAMSERFGRKRMIVVAALLGLPIVPLFAWSTTVGMLALGSFLMQVMVQGAWGVIPAHLTELSPDEIRGFYPGVTYQLGNCLAAFNLPIQEALAASHGYPFALTWTVVPVLLAVAILTALGSEARGIRFGSAESSAVAHRSGHPVPG</sequence>
<dbReference type="InterPro" id="IPR036259">
    <property type="entry name" value="MFS_trans_sf"/>
</dbReference>
<dbReference type="SUPFAM" id="SSF103473">
    <property type="entry name" value="MFS general substrate transporter"/>
    <property type="match status" value="1"/>
</dbReference>
<protein>
    <submittedName>
        <fullName evidence="7">Putative sialic acid-transport integral membrane protein nanT</fullName>
    </submittedName>
</protein>
<evidence type="ECO:0000256" key="3">
    <source>
        <dbReference type="ARBA" id="ARBA00022989"/>
    </source>
</evidence>
<feature type="transmembrane region" description="Helical" evidence="5">
    <location>
        <begin position="56"/>
        <end position="79"/>
    </location>
</feature>
<dbReference type="OrthoDB" id="9787026at2"/>
<comment type="caution">
    <text evidence="7">The sequence shown here is derived from an EMBL/GenBank/DDBJ whole genome shotgun (WGS) entry which is preliminary data.</text>
</comment>
<gene>
    <name evidence="7" type="primary">nanT</name>
    <name evidence="7" type="ORF">BN12_2150005</name>
</gene>
<comment type="subcellular location">
    <subcellularLocation>
        <location evidence="1">Cell membrane</location>
        <topology evidence="1">Multi-pass membrane protein</topology>
    </subcellularLocation>
</comment>
<evidence type="ECO:0000256" key="1">
    <source>
        <dbReference type="ARBA" id="ARBA00004651"/>
    </source>
</evidence>
<dbReference type="PROSITE" id="PS00217">
    <property type="entry name" value="SUGAR_TRANSPORT_2"/>
    <property type="match status" value="1"/>
</dbReference>
<evidence type="ECO:0000259" key="6">
    <source>
        <dbReference type="PROSITE" id="PS50850"/>
    </source>
</evidence>
<evidence type="ECO:0000256" key="5">
    <source>
        <dbReference type="SAM" id="Phobius"/>
    </source>
</evidence>
<reference evidence="7 8" key="1">
    <citation type="journal article" date="2013" name="ISME J.">
        <title>A metabolic model for members of the genus Tetrasphaera involved in enhanced biological phosphorus removal.</title>
        <authorList>
            <person name="Kristiansen R."/>
            <person name="Nguyen H.T.T."/>
            <person name="Saunders A.M."/>
            <person name="Nielsen J.L."/>
            <person name="Wimmer R."/>
            <person name="Le V.Q."/>
            <person name="McIlroy S.J."/>
            <person name="Petrovski S."/>
            <person name="Seviour R.J."/>
            <person name="Calteau A."/>
            <person name="Nielsen K.L."/>
            <person name="Nielsen P.H."/>
        </authorList>
    </citation>
    <scope>NUCLEOTIDE SEQUENCE [LARGE SCALE GENOMIC DNA]</scope>
    <source>
        <strain evidence="7 8">T1-X7</strain>
    </source>
</reference>
<evidence type="ECO:0000256" key="4">
    <source>
        <dbReference type="ARBA" id="ARBA00023136"/>
    </source>
</evidence>
<dbReference type="InterPro" id="IPR005829">
    <property type="entry name" value="Sugar_transporter_CS"/>
</dbReference>
<dbReference type="InterPro" id="IPR011701">
    <property type="entry name" value="MFS"/>
</dbReference>
<feature type="transmembrane region" description="Helical" evidence="5">
    <location>
        <begin position="21"/>
        <end position="44"/>
    </location>
</feature>
<proteinExistence type="predicted"/>
<evidence type="ECO:0000313" key="8">
    <source>
        <dbReference type="Proteomes" id="UP000035721"/>
    </source>
</evidence>
<keyword evidence="8" id="KW-1185">Reference proteome</keyword>
<dbReference type="PROSITE" id="PS50850">
    <property type="entry name" value="MFS"/>
    <property type="match status" value="1"/>
</dbReference>
<dbReference type="RefSeq" id="WP_048554617.1">
    <property type="nucleotide sequence ID" value="NZ_HF570958.1"/>
</dbReference>
<dbReference type="GO" id="GO:0046943">
    <property type="term" value="F:carboxylic acid transmembrane transporter activity"/>
    <property type="evidence" value="ECO:0007669"/>
    <property type="project" value="TreeGrafter"/>
</dbReference>
<accession>A0A077M0I4</accession>
<evidence type="ECO:0000256" key="2">
    <source>
        <dbReference type="ARBA" id="ARBA00022692"/>
    </source>
</evidence>